<comment type="caution">
    <text evidence="1">The sequence shown here is derived from an EMBL/GenBank/DDBJ whole genome shotgun (WGS) entry which is preliminary data.</text>
</comment>
<evidence type="ECO:0000313" key="2">
    <source>
        <dbReference type="Proteomes" id="UP000499080"/>
    </source>
</evidence>
<accession>A0A4Y2DA42</accession>
<gene>
    <name evidence="1" type="ORF">AVEN_123970_1</name>
</gene>
<dbReference type="AlphaFoldDB" id="A0A4Y2DA42"/>
<dbReference type="EMBL" id="BGPR01000330">
    <property type="protein sequence ID" value="GBM13551.1"/>
    <property type="molecule type" value="Genomic_DNA"/>
</dbReference>
<sequence>MFFMKPEEGLLKTEEEWSASWAPLLRTKSTLSMQMISCSLTPPDGDIALSLLIDVKGISYFPTSAVVCRVEAESLEVVGEGPMASGELDAFSGPVQLFVRYFRYNAVNPSASLTIIPLSLPTRE</sequence>
<proteinExistence type="predicted"/>
<organism evidence="1 2">
    <name type="scientific">Araneus ventricosus</name>
    <name type="common">Orbweaver spider</name>
    <name type="synonym">Epeira ventricosa</name>
    <dbReference type="NCBI Taxonomy" id="182803"/>
    <lineage>
        <taxon>Eukaryota</taxon>
        <taxon>Metazoa</taxon>
        <taxon>Ecdysozoa</taxon>
        <taxon>Arthropoda</taxon>
        <taxon>Chelicerata</taxon>
        <taxon>Arachnida</taxon>
        <taxon>Araneae</taxon>
        <taxon>Araneomorphae</taxon>
        <taxon>Entelegynae</taxon>
        <taxon>Araneoidea</taxon>
        <taxon>Araneidae</taxon>
        <taxon>Araneus</taxon>
    </lineage>
</organism>
<reference evidence="1 2" key="1">
    <citation type="journal article" date="2019" name="Sci. Rep.">
        <title>Orb-weaving spider Araneus ventricosus genome elucidates the spidroin gene catalogue.</title>
        <authorList>
            <person name="Kono N."/>
            <person name="Nakamura H."/>
            <person name="Ohtoshi R."/>
            <person name="Moran D.A.P."/>
            <person name="Shinohara A."/>
            <person name="Yoshida Y."/>
            <person name="Fujiwara M."/>
            <person name="Mori M."/>
            <person name="Tomita M."/>
            <person name="Arakawa K."/>
        </authorList>
    </citation>
    <scope>NUCLEOTIDE SEQUENCE [LARGE SCALE GENOMIC DNA]</scope>
</reference>
<protein>
    <submittedName>
        <fullName evidence="1">Uncharacterized protein</fullName>
    </submittedName>
</protein>
<name>A0A4Y2DA42_ARAVE</name>
<evidence type="ECO:0000313" key="1">
    <source>
        <dbReference type="EMBL" id="GBM13551.1"/>
    </source>
</evidence>
<keyword evidence="2" id="KW-1185">Reference proteome</keyword>
<dbReference type="Proteomes" id="UP000499080">
    <property type="component" value="Unassembled WGS sequence"/>
</dbReference>